<feature type="domain" description="RCK C-terminal" evidence="8">
    <location>
        <begin position="140"/>
        <end position="221"/>
    </location>
</feature>
<dbReference type="InterPro" id="IPR050721">
    <property type="entry name" value="Trk_Ktr_HKT_K-transport"/>
</dbReference>
<feature type="domain" description="RCK N-terminal" evidence="7">
    <location>
        <begin position="228"/>
        <end position="349"/>
    </location>
</feature>
<dbReference type="Gene3D" id="3.40.50.720">
    <property type="entry name" value="NAD(P)-binding Rossmann-like Domain"/>
    <property type="match status" value="2"/>
</dbReference>
<reference evidence="9" key="1">
    <citation type="journal article" date="2014" name="Int. J. Syst. Evol. Microbiol.">
        <title>Complete genome sequence of Corynebacterium casei LMG S-19264T (=DSM 44701T), isolated from a smear-ripened cheese.</title>
        <authorList>
            <consortium name="US DOE Joint Genome Institute (JGI-PGF)"/>
            <person name="Walter F."/>
            <person name="Albersmeier A."/>
            <person name="Kalinowski J."/>
            <person name="Ruckert C."/>
        </authorList>
    </citation>
    <scope>NUCLEOTIDE SEQUENCE</scope>
    <source>
        <strain evidence="9">KCTC 12988</strain>
    </source>
</reference>
<evidence type="ECO:0000256" key="1">
    <source>
        <dbReference type="ARBA" id="ARBA00017378"/>
    </source>
</evidence>
<dbReference type="Pfam" id="PF02080">
    <property type="entry name" value="TrkA_C"/>
    <property type="match status" value="2"/>
</dbReference>
<proteinExistence type="predicted"/>
<dbReference type="GO" id="GO:0005886">
    <property type="term" value="C:plasma membrane"/>
    <property type="evidence" value="ECO:0007669"/>
    <property type="project" value="InterPro"/>
</dbReference>
<organism evidence="9 10">
    <name type="scientific">Roseibacillus persicicus</name>
    <dbReference type="NCBI Taxonomy" id="454148"/>
    <lineage>
        <taxon>Bacteria</taxon>
        <taxon>Pseudomonadati</taxon>
        <taxon>Verrucomicrobiota</taxon>
        <taxon>Verrucomicrobiia</taxon>
        <taxon>Verrucomicrobiales</taxon>
        <taxon>Verrucomicrobiaceae</taxon>
        <taxon>Roseibacillus</taxon>
    </lineage>
</organism>
<keyword evidence="4" id="KW-0630">Potassium</keyword>
<keyword evidence="2" id="KW-0813">Transport</keyword>
<keyword evidence="3" id="KW-0633">Potassium transport</keyword>
<keyword evidence="10" id="KW-1185">Reference proteome</keyword>
<evidence type="ECO:0000313" key="9">
    <source>
        <dbReference type="EMBL" id="GHC51188.1"/>
    </source>
</evidence>
<feature type="domain" description="RCK C-terminal" evidence="8">
    <location>
        <begin position="366"/>
        <end position="447"/>
    </location>
</feature>
<dbReference type="PANTHER" id="PTHR43833:SF5">
    <property type="entry name" value="TRK SYSTEM POTASSIUM UPTAKE PROTEIN TRKA"/>
    <property type="match status" value="1"/>
</dbReference>
<name>A0A918TPK7_9BACT</name>
<feature type="domain" description="RCK N-terminal" evidence="7">
    <location>
        <begin position="1"/>
        <end position="120"/>
    </location>
</feature>
<comment type="caution">
    <text evidence="9">The sequence shown here is derived from an EMBL/GenBank/DDBJ whole genome shotgun (WGS) entry which is preliminary data.</text>
</comment>
<evidence type="ECO:0000259" key="7">
    <source>
        <dbReference type="PROSITE" id="PS51201"/>
    </source>
</evidence>
<dbReference type="Proteomes" id="UP000644507">
    <property type="component" value="Unassembled WGS sequence"/>
</dbReference>
<evidence type="ECO:0000259" key="8">
    <source>
        <dbReference type="PROSITE" id="PS51202"/>
    </source>
</evidence>
<evidence type="ECO:0000256" key="6">
    <source>
        <dbReference type="ARBA" id="ARBA00023065"/>
    </source>
</evidence>
<dbReference type="AlphaFoldDB" id="A0A918TPK7"/>
<dbReference type="InterPro" id="IPR036721">
    <property type="entry name" value="RCK_C_sf"/>
</dbReference>
<dbReference type="InterPro" id="IPR003148">
    <property type="entry name" value="RCK_N"/>
</dbReference>
<sequence length="447" mass="48762">MNIIIVGAGEIGRHLAQELSRSHALSVIEVDSKLAAELEQSIDANVVRGDGNSVNALAEANVGECELFLGLTSSNNANLMSASMAKAMGVERVIARVHPGLQREEWLFDYRGHFNIDHLFSSERLTAIELAKFIRNPDSLTVEELAQGKIELQQVRVHAKSGAIGKPLRELKLPERTRIAAISREDSHLIPNADSTLEAGDIATIFGEPRRLRKLAASLQKSDGGLEGLKVVIFGGGEYGFSLAQMLESWDCKVRIFETDQERCHELADRLANTTVINVDATVLAELEDEQVGDADFFVATSDSDEDNVMTCLQANNIGVKNCLTIIHRADYARAIGSSGRHFGVVAAVSPREATRRDIERYLTSEKYHVVKKLGPGQVIETRIESKSSLAGKPVSEVPWPPGVVLVGRQRGLQAEVPGRDDVLEAGDILYAMVGRKSLKPFVKLLG</sequence>
<dbReference type="Pfam" id="PF02254">
    <property type="entry name" value="TrkA_N"/>
    <property type="match status" value="2"/>
</dbReference>
<dbReference type="RefSeq" id="WP_189569476.1">
    <property type="nucleotide sequence ID" value="NZ_BMXI01000006.1"/>
</dbReference>
<evidence type="ECO:0000256" key="4">
    <source>
        <dbReference type="ARBA" id="ARBA00022958"/>
    </source>
</evidence>
<reference evidence="9" key="2">
    <citation type="submission" date="2020-09" db="EMBL/GenBank/DDBJ databases">
        <authorList>
            <person name="Sun Q."/>
            <person name="Kim S."/>
        </authorList>
    </citation>
    <scope>NUCLEOTIDE SEQUENCE</scope>
    <source>
        <strain evidence="9">KCTC 12988</strain>
    </source>
</reference>
<dbReference type="Gene3D" id="3.30.70.1450">
    <property type="entry name" value="Regulator of K+ conductance, C-terminal domain"/>
    <property type="match status" value="2"/>
</dbReference>
<evidence type="ECO:0000256" key="3">
    <source>
        <dbReference type="ARBA" id="ARBA00022538"/>
    </source>
</evidence>
<evidence type="ECO:0000313" key="10">
    <source>
        <dbReference type="Proteomes" id="UP000644507"/>
    </source>
</evidence>
<dbReference type="InterPro" id="IPR006036">
    <property type="entry name" value="K_uptake_TrkA"/>
</dbReference>
<keyword evidence="5" id="KW-0520">NAD</keyword>
<dbReference type="GO" id="GO:0015079">
    <property type="term" value="F:potassium ion transmembrane transporter activity"/>
    <property type="evidence" value="ECO:0007669"/>
    <property type="project" value="InterPro"/>
</dbReference>
<evidence type="ECO:0000256" key="2">
    <source>
        <dbReference type="ARBA" id="ARBA00022448"/>
    </source>
</evidence>
<dbReference type="NCBIfam" id="NF007039">
    <property type="entry name" value="PRK09496.3-2"/>
    <property type="match status" value="1"/>
</dbReference>
<evidence type="ECO:0000256" key="5">
    <source>
        <dbReference type="ARBA" id="ARBA00023027"/>
    </source>
</evidence>
<gene>
    <name evidence="9" type="primary">trkA</name>
    <name evidence="9" type="ORF">GCM10007100_16710</name>
</gene>
<dbReference type="InterPro" id="IPR006037">
    <property type="entry name" value="RCK_C"/>
</dbReference>
<dbReference type="PRINTS" id="PR00335">
    <property type="entry name" value="KUPTAKETRKA"/>
</dbReference>
<dbReference type="EMBL" id="BMXI01000006">
    <property type="protein sequence ID" value="GHC51188.1"/>
    <property type="molecule type" value="Genomic_DNA"/>
</dbReference>
<dbReference type="InterPro" id="IPR036291">
    <property type="entry name" value="NAD(P)-bd_dom_sf"/>
</dbReference>
<dbReference type="SUPFAM" id="SSF116726">
    <property type="entry name" value="TrkA C-terminal domain-like"/>
    <property type="match status" value="2"/>
</dbReference>
<keyword evidence="6" id="KW-0406">Ion transport</keyword>
<dbReference type="SUPFAM" id="SSF51735">
    <property type="entry name" value="NAD(P)-binding Rossmann-fold domains"/>
    <property type="match status" value="2"/>
</dbReference>
<dbReference type="PROSITE" id="PS51201">
    <property type="entry name" value="RCK_N"/>
    <property type="match status" value="2"/>
</dbReference>
<dbReference type="PANTHER" id="PTHR43833">
    <property type="entry name" value="POTASSIUM CHANNEL PROTEIN 2-RELATED-RELATED"/>
    <property type="match status" value="1"/>
</dbReference>
<protein>
    <recommendedName>
        <fullName evidence="1">Trk system potassium uptake protein TrkA</fullName>
    </recommendedName>
</protein>
<accession>A0A918TPK7</accession>
<dbReference type="PROSITE" id="PS51202">
    <property type="entry name" value="RCK_C"/>
    <property type="match status" value="2"/>
</dbReference>